<keyword evidence="3" id="KW-1185">Reference proteome</keyword>
<comment type="caution">
    <text evidence="2">The sequence shown here is derived from an EMBL/GenBank/DDBJ whole genome shotgun (WGS) entry which is preliminary data.</text>
</comment>
<protein>
    <submittedName>
        <fullName evidence="2">Uncharacterized protein</fullName>
    </submittedName>
</protein>
<evidence type="ECO:0000313" key="3">
    <source>
        <dbReference type="Proteomes" id="UP000237968"/>
    </source>
</evidence>
<reference evidence="2 3" key="1">
    <citation type="submission" date="2018-03" db="EMBL/GenBank/DDBJ databases">
        <title>Draft Genome Sequences of the Obligatory Marine Myxobacteria Enhygromyxa salina SWB005.</title>
        <authorList>
            <person name="Poehlein A."/>
            <person name="Moghaddam J.A."/>
            <person name="Harms H."/>
            <person name="Alanjari M."/>
            <person name="Koenig G.M."/>
            <person name="Daniel R."/>
            <person name="Schaeberle T.F."/>
        </authorList>
    </citation>
    <scope>NUCLEOTIDE SEQUENCE [LARGE SCALE GENOMIC DNA]</scope>
    <source>
        <strain evidence="2 3">SWB005</strain>
    </source>
</reference>
<feature type="region of interest" description="Disordered" evidence="1">
    <location>
        <begin position="742"/>
        <end position="770"/>
    </location>
</feature>
<accession>A0A2S9XD73</accession>
<organism evidence="2 3">
    <name type="scientific">Enhygromyxa salina</name>
    <dbReference type="NCBI Taxonomy" id="215803"/>
    <lineage>
        <taxon>Bacteria</taxon>
        <taxon>Pseudomonadati</taxon>
        <taxon>Myxococcota</taxon>
        <taxon>Polyangia</taxon>
        <taxon>Nannocystales</taxon>
        <taxon>Nannocystaceae</taxon>
        <taxon>Enhygromyxa</taxon>
    </lineage>
</organism>
<feature type="region of interest" description="Disordered" evidence="1">
    <location>
        <begin position="417"/>
        <end position="436"/>
    </location>
</feature>
<evidence type="ECO:0000313" key="2">
    <source>
        <dbReference type="EMBL" id="PRP90824.1"/>
    </source>
</evidence>
<dbReference type="Proteomes" id="UP000237968">
    <property type="component" value="Unassembled WGS sequence"/>
</dbReference>
<feature type="region of interest" description="Disordered" evidence="1">
    <location>
        <begin position="1"/>
        <end position="45"/>
    </location>
</feature>
<sequence length="770" mass="83436">MSGSSDKNDGVAEPAEGDAPAERPRPTSARVSSSRPRPTLESMRPRGGTIVALAVAGAAVTLAWADPFAKPDDGLELVNNRSGGRRVFPTLVDADPNKATIELQATDGPVVRVVPAPGGGHQLMHGDVLLGPVTDEDFEGLWSSLRLATAQRSAGRRDRVGHDGVIRISLPDETLTLSLGGAVPGGGVYGAFEADGDTWVVETEMLMLVQQPPRSWLAKRLLPIDVDRVTGLGWGDELILTRAADGFWRVRSGGTPALLSSVAVEHRVGRLMRAQLDPFVEREAVASESLRPWLVFTTDDGSSRALLVGGECPGHPRKQLVDRGPGLLGCVPTELLERWPLLEPDAGMLESRLVPHDYGRIVGIDLEQPSARRLIRRGGQWFYTGEGEAEVEPVAEAEVRRWYQALGRLEVALLTVDSATPEGGGQPEGQGEGEGATELALDGLSFEPDWTLVVHADTGEQLRVTCQLGADPVLCVRDEGAVLRVLGEPPRNLAFEAETFAERRLTQVGPGEVRELEILPPVDVDSSTVRQSVHADMGAWQLDAPAHVDDNGAIDEVRLENLLWALRSLRAEAWVDPPSTAPLRRLVAEVVPERGARYTLEVTVFPDCIVEVEGQRPAAVAEAQCAALAEDLLFDDPLRFWLERSRGVEIADAGGDTSVFLRRRDQQFVTDDNLPLDDDALAARLQGWIDWRSGGVRAGEAPGDFEWTLDVRRDFGPAAQVEIGPGWVRLRGANWYYVEREPGDDPVKAGLEPSDDFDPGAIDLDPQPEL</sequence>
<dbReference type="EMBL" id="PVNK01000268">
    <property type="protein sequence ID" value="PRP90824.1"/>
    <property type="molecule type" value="Genomic_DNA"/>
</dbReference>
<evidence type="ECO:0000256" key="1">
    <source>
        <dbReference type="SAM" id="MobiDB-lite"/>
    </source>
</evidence>
<proteinExistence type="predicted"/>
<name>A0A2S9XD73_9BACT</name>
<gene>
    <name evidence="2" type="ORF">ENSA5_61440</name>
</gene>
<dbReference type="RefSeq" id="WP_146156295.1">
    <property type="nucleotide sequence ID" value="NZ_PVNK01000268.1"/>
</dbReference>
<feature type="compositionally biased region" description="Gly residues" evidence="1">
    <location>
        <begin position="422"/>
        <end position="434"/>
    </location>
</feature>
<dbReference type="AlphaFoldDB" id="A0A2S9XD73"/>
<feature type="compositionally biased region" description="Basic and acidic residues" evidence="1">
    <location>
        <begin position="1"/>
        <end position="10"/>
    </location>
</feature>
<dbReference type="OrthoDB" id="5482142at2"/>